<dbReference type="EMBL" id="MF782455">
    <property type="protein sequence ID" value="ATZ81013.1"/>
    <property type="molecule type" value="Genomic_DNA"/>
</dbReference>
<feature type="transmembrane region" description="Helical" evidence="1">
    <location>
        <begin position="65"/>
        <end position="82"/>
    </location>
</feature>
<name>A0A2H4UVR7_9VIRU</name>
<reference evidence="2" key="1">
    <citation type="journal article" date="2017" name="Elife">
        <title>The kinetoplastid-infecting Bodo saltans virus (BsV), a window into the most abundant giant viruses in the sea.</title>
        <authorList>
            <person name="Deeg C.M."/>
            <person name="Chow C.-E.T."/>
            <person name="Suttle C.A."/>
        </authorList>
    </citation>
    <scope>NUCLEOTIDE SEQUENCE</scope>
    <source>
        <strain evidence="2">NG1</strain>
    </source>
</reference>
<evidence type="ECO:0000313" key="3">
    <source>
        <dbReference type="Proteomes" id="UP000240325"/>
    </source>
</evidence>
<evidence type="ECO:0000256" key="1">
    <source>
        <dbReference type="SAM" id="Phobius"/>
    </source>
</evidence>
<accession>A0A2H4UVR7</accession>
<organism evidence="2">
    <name type="scientific">Bodo saltans virus</name>
    <dbReference type="NCBI Taxonomy" id="2024608"/>
    <lineage>
        <taxon>Viruses</taxon>
        <taxon>Varidnaviria</taxon>
        <taxon>Bamfordvirae</taxon>
        <taxon>Nucleocytoviricota</taxon>
        <taxon>Megaviricetes</taxon>
        <taxon>Imitervirales</taxon>
        <taxon>Mimiviridae</taxon>
        <taxon>Klosneuvirinae</taxon>
        <taxon>Theiavirus</taxon>
        <taxon>Theiavirus salishense</taxon>
    </lineage>
</organism>
<evidence type="ECO:0000313" key="2">
    <source>
        <dbReference type="EMBL" id="ATZ81013.1"/>
    </source>
</evidence>
<proteinExistence type="predicted"/>
<keyword evidence="1" id="KW-1133">Transmembrane helix</keyword>
<keyword evidence="3" id="KW-1185">Reference proteome</keyword>
<gene>
    <name evidence="2" type="ORF">BMW23_0968</name>
</gene>
<sequence>MSDIGIPNTLAEYADHCQLRYFAHKDCFKFYERWSNFLNFPSLVLSALLTIGNIIIAFVPNQYSGNIALASIGFAFFVYTGICKMLDFDAKKGGHQSAYIAFDGLNDDIQNHMKTNIHTKETSLQFFTLITSQFKRLKESSPFVPTSFYKLAIEKYKMDNNVQIPYYMTKKIKHIPDGEINQYVINIQKNEHEPIEQNTREI</sequence>
<keyword evidence="1" id="KW-0472">Membrane</keyword>
<dbReference type="Proteomes" id="UP000240325">
    <property type="component" value="Segment"/>
</dbReference>
<protein>
    <submittedName>
        <fullName evidence="2">Uncharacterized protein</fullName>
    </submittedName>
</protein>
<keyword evidence="1" id="KW-0812">Transmembrane</keyword>
<feature type="transmembrane region" description="Helical" evidence="1">
    <location>
        <begin position="37"/>
        <end position="59"/>
    </location>
</feature>